<feature type="domain" description="N-acetyltransferase" evidence="1">
    <location>
        <begin position="1"/>
        <end position="163"/>
    </location>
</feature>
<name>A0A4U3AEZ9_BACMY</name>
<evidence type="ECO:0000313" key="3">
    <source>
        <dbReference type="Proteomes" id="UP000305524"/>
    </source>
</evidence>
<dbReference type="SUPFAM" id="SSF55729">
    <property type="entry name" value="Acyl-CoA N-acyltransferases (Nat)"/>
    <property type="match status" value="1"/>
</dbReference>
<dbReference type="InterPro" id="IPR000182">
    <property type="entry name" value="GNAT_dom"/>
</dbReference>
<dbReference type="Pfam" id="PF13527">
    <property type="entry name" value="Acetyltransf_9"/>
    <property type="match status" value="1"/>
</dbReference>
<dbReference type="RefSeq" id="WP_137057190.1">
    <property type="nucleotide sequence ID" value="NZ_SZOD01000131.1"/>
</dbReference>
<dbReference type="InterPro" id="IPR016181">
    <property type="entry name" value="Acyl_CoA_acyltransferase"/>
</dbReference>
<proteinExistence type="predicted"/>
<dbReference type="PROSITE" id="PS51186">
    <property type="entry name" value="GNAT"/>
    <property type="match status" value="1"/>
</dbReference>
<dbReference type="CDD" id="cd04301">
    <property type="entry name" value="NAT_SF"/>
    <property type="match status" value="1"/>
</dbReference>
<keyword evidence="2" id="KW-0808">Transferase</keyword>
<reference evidence="2 3" key="1">
    <citation type="journal article" date="2019" name="Environ. Microbiol.">
        <title>An active ?-lactamase is a part of an orchestrated cell wall stress resistance network of Bacillus subtilis and related rhizosphere species.</title>
        <authorList>
            <person name="Bucher T."/>
            <person name="Keren-Paz A."/>
            <person name="Hausser J."/>
            <person name="Olender T."/>
            <person name="Cytryn E."/>
            <person name="Kolodkin-Gal I."/>
        </authorList>
    </citation>
    <scope>NUCLEOTIDE SEQUENCE [LARGE SCALE GENOMIC DNA]</scope>
    <source>
        <strain evidence="2 3">I186</strain>
    </source>
</reference>
<accession>A0A4U3AEZ9</accession>
<organism evidence="2 3">
    <name type="scientific">Bacillus mycoides</name>
    <dbReference type="NCBI Taxonomy" id="1405"/>
    <lineage>
        <taxon>Bacteria</taxon>
        <taxon>Bacillati</taxon>
        <taxon>Bacillota</taxon>
        <taxon>Bacilli</taxon>
        <taxon>Bacillales</taxon>
        <taxon>Bacillaceae</taxon>
        <taxon>Bacillus</taxon>
        <taxon>Bacillus cereus group</taxon>
    </lineage>
</organism>
<evidence type="ECO:0000259" key="1">
    <source>
        <dbReference type="PROSITE" id="PS51186"/>
    </source>
</evidence>
<protein>
    <submittedName>
        <fullName evidence="2">GNAT family N-acetyltransferase</fullName>
    </submittedName>
</protein>
<dbReference type="GO" id="GO:0016747">
    <property type="term" value="F:acyltransferase activity, transferring groups other than amino-acyl groups"/>
    <property type="evidence" value="ECO:0007669"/>
    <property type="project" value="InterPro"/>
</dbReference>
<sequence>MNIEKIFEYEMDQELRLAIQRLLVECFEESYPRERIYFKQLPHFRLLALTEKNQLIGQVGLDYRVMNLNGMPIKVLGIIDLCVSREARSQGIGNLLLSEIENFCEGKSIDFLLLFADNKSLYLKKGYKSVENKCKWLKIDEQNQTTFSIGNEVINELMIKELGNVKWQDGELDLLGYLY</sequence>
<evidence type="ECO:0000313" key="2">
    <source>
        <dbReference type="EMBL" id="TKI86348.1"/>
    </source>
</evidence>
<comment type="caution">
    <text evidence="2">The sequence shown here is derived from an EMBL/GenBank/DDBJ whole genome shotgun (WGS) entry which is preliminary data.</text>
</comment>
<dbReference type="Proteomes" id="UP000305524">
    <property type="component" value="Unassembled WGS sequence"/>
</dbReference>
<dbReference type="Gene3D" id="3.40.630.30">
    <property type="match status" value="1"/>
</dbReference>
<dbReference type="AlphaFoldDB" id="A0A4U3AEZ9"/>
<dbReference type="EMBL" id="SZOD01000131">
    <property type="protein sequence ID" value="TKI86348.1"/>
    <property type="molecule type" value="Genomic_DNA"/>
</dbReference>
<gene>
    <name evidence="2" type="ORF">FC701_06135</name>
</gene>